<dbReference type="PANTHER" id="PTHR43751:SF3">
    <property type="entry name" value="SULFATASE N-TERMINAL DOMAIN-CONTAINING PROTEIN"/>
    <property type="match status" value="1"/>
</dbReference>
<dbReference type="InterPro" id="IPR017850">
    <property type="entry name" value="Alkaline_phosphatase_core_sf"/>
</dbReference>
<dbReference type="CDD" id="cd16148">
    <property type="entry name" value="sulfatase_like"/>
    <property type="match status" value="1"/>
</dbReference>
<feature type="domain" description="Sulfatase N-terminal" evidence="1">
    <location>
        <begin position="342"/>
        <end position="645"/>
    </location>
</feature>
<dbReference type="OrthoDB" id="237120at2"/>
<proteinExistence type="predicted"/>
<dbReference type="EMBL" id="CP036434">
    <property type="protein sequence ID" value="QDV06652.1"/>
    <property type="molecule type" value="Genomic_DNA"/>
</dbReference>
<evidence type="ECO:0000313" key="2">
    <source>
        <dbReference type="EMBL" id="QDV06652.1"/>
    </source>
</evidence>
<gene>
    <name evidence="2" type="ORF">Poly30_21670</name>
</gene>
<dbReference type="PANTHER" id="PTHR43751">
    <property type="entry name" value="SULFATASE"/>
    <property type="match status" value="1"/>
</dbReference>
<dbReference type="SUPFAM" id="SSF53649">
    <property type="entry name" value="Alkaline phosphatase-like"/>
    <property type="match status" value="1"/>
</dbReference>
<evidence type="ECO:0000313" key="3">
    <source>
        <dbReference type="Proteomes" id="UP000320390"/>
    </source>
</evidence>
<dbReference type="Gene3D" id="3.40.720.10">
    <property type="entry name" value="Alkaline Phosphatase, subunit A"/>
    <property type="match status" value="1"/>
</dbReference>
<dbReference type="Pfam" id="PF00884">
    <property type="entry name" value="Sulfatase"/>
    <property type="match status" value="1"/>
</dbReference>
<keyword evidence="3" id="KW-1185">Reference proteome</keyword>
<evidence type="ECO:0000259" key="1">
    <source>
        <dbReference type="Pfam" id="PF00884"/>
    </source>
</evidence>
<organism evidence="2 3">
    <name type="scientific">Saltatorellus ferox</name>
    <dbReference type="NCBI Taxonomy" id="2528018"/>
    <lineage>
        <taxon>Bacteria</taxon>
        <taxon>Pseudomonadati</taxon>
        <taxon>Planctomycetota</taxon>
        <taxon>Planctomycetia</taxon>
        <taxon>Planctomycetia incertae sedis</taxon>
        <taxon>Saltatorellus</taxon>
    </lineage>
</organism>
<dbReference type="RefSeq" id="WP_145197022.1">
    <property type="nucleotide sequence ID" value="NZ_CP036434.1"/>
</dbReference>
<reference evidence="2 3" key="1">
    <citation type="submission" date="2019-02" db="EMBL/GenBank/DDBJ databases">
        <title>Deep-cultivation of Planctomycetes and their phenomic and genomic characterization uncovers novel biology.</title>
        <authorList>
            <person name="Wiegand S."/>
            <person name="Jogler M."/>
            <person name="Boedeker C."/>
            <person name="Pinto D."/>
            <person name="Vollmers J."/>
            <person name="Rivas-Marin E."/>
            <person name="Kohn T."/>
            <person name="Peeters S.H."/>
            <person name="Heuer A."/>
            <person name="Rast P."/>
            <person name="Oberbeckmann S."/>
            <person name="Bunk B."/>
            <person name="Jeske O."/>
            <person name="Meyerdierks A."/>
            <person name="Storesund J.E."/>
            <person name="Kallscheuer N."/>
            <person name="Luecker S."/>
            <person name="Lage O.M."/>
            <person name="Pohl T."/>
            <person name="Merkel B.J."/>
            <person name="Hornburger P."/>
            <person name="Mueller R.-W."/>
            <person name="Bruemmer F."/>
            <person name="Labrenz M."/>
            <person name="Spormann A.M."/>
            <person name="Op den Camp H."/>
            <person name="Overmann J."/>
            <person name="Amann R."/>
            <person name="Jetten M.S.M."/>
            <person name="Mascher T."/>
            <person name="Medema M.H."/>
            <person name="Devos D.P."/>
            <person name="Kaster A.-K."/>
            <person name="Ovreas L."/>
            <person name="Rohde M."/>
            <person name="Galperin M.Y."/>
            <person name="Jogler C."/>
        </authorList>
    </citation>
    <scope>NUCLEOTIDE SEQUENCE [LARGE SCALE GENOMIC DNA]</scope>
    <source>
        <strain evidence="2 3">Poly30</strain>
    </source>
</reference>
<dbReference type="InterPro" id="IPR052701">
    <property type="entry name" value="GAG_Ulvan_Degrading_Sulfatases"/>
</dbReference>
<sequence length="796" mass="85024">MKVARATAVRVSGIFLFGTFTCCCLAWLALLSSTSCGPRGEGAGDGGPRWVRVDWLPLTERPSGDEIPVAQFGARDFDAAWRVEPGVGQVMLALTEDEEALSELLLEGAGARLASLPLDLVAADLHRATLLLDVPPGEKEMIRLAFLTGPRVRAYSELLTVEGGSGQERAELDLAQVRPLEGRFDSIVLETAGNAAACEVRSLQFTRTSLLQFLPTPHDGAGLVSVGDDGRLGVALDGEHPVEFELEAPAGAAFQMSYRVGPGASYGDAVLVLEGDGFAQERLPLGVAASEEWRVFRRTLTEALSGPVRVSLEGGGSTDGDVIALVADAGALVGRGETPPSTVLLITSDTHRGELIGMTSGGLVRTPALDALGARGLVFLDAAATSNATNPSHVALMTGMHPRDTHVVTNRDPLGQRAQTLAEYFASAGYRTAAAFSAFHLGDETSGLAQGFDRYDGPAAPTGGNFDAFAGAASATRDGSETVARALANLEDAEGAPLFFWVHVFDAHAPYKPKGAFDGRYLGRQKGADITGPGLPVPPEKVPRFLQGVTDPEVPWAQYRALVDYVDHLLTPLLQTPRVAAGIIAFTSDHGESFGEHGVWWNHAGVYPATTQVPLILAWPGSEARTIDVPVRQADLGKTILRLAGLEAPDFGGRDLRLALEPEPRTSPRFTLGYHARSASIDDGRWCLVLHLQEESNDEGTRTWRPGEVELFDRLTDPTCERDLVESRIETARSLRARLLQCLASGDVEGYRAEYRVKAGIDSVLAELGYSGGAELTGKWYDPDRGDAFLERFGDD</sequence>
<name>A0A518ERD5_9BACT</name>
<dbReference type="AlphaFoldDB" id="A0A518ERD5"/>
<dbReference type="InterPro" id="IPR000917">
    <property type="entry name" value="Sulfatase_N"/>
</dbReference>
<accession>A0A518ERD5</accession>
<protein>
    <submittedName>
        <fullName evidence="2">Sulfatase</fullName>
    </submittedName>
</protein>
<dbReference type="Proteomes" id="UP000320390">
    <property type="component" value="Chromosome"/>
</dbReference>